<accession>A0A0A9FXX8</accession>
<dbReference type="AlphaFoldDB" id="A0A0A9FXX8"/>
<evidence type="ECO:0000313" key="1">
    <source>
        <dbReference type="EMBL" id="JAE17695.1"/>
    </source>
</evidence>
<name>A0A0A9FXX8_ARUDO</name>
<sequence>MATACAQRPGRRSSPTAPL</sequence>
<reference evidence="1" key="2">
    <citation type="journal article" date="2015" name="Data Brief">
        <title>Shoot transcriptome of the giant reed, Arundo donax.</title>
        <authorList>
            <person name="Barrero R.A."/>
            <person name="Guerrero F.D."/>
            <person name="Moolhuijzen P."/>
            <person name="Goolsby J.A."/>
            <person name="Tidwell J."/>
            <person name="Bellgard S.E."/>
            <person name="Bellgard M.I."/>
        </authorList>
    </citation>
    <scope>NUCLEOTIDE SEQUENCE</scope>
    <source>
        <tissue evidence="1">Shoot tissue taken approximately 20 cm above the soil surface</tissue>
    </source>
</reference>
<proteinExistence type="predicted"/>
<protein>
    <submittedName>
        <fullName evidence="1">Uncharacterized protein</fullName>
    </submittedName>
</protein>
<reference evidence="1" key="1">
    <citation type="submission" date="2014-09" db="EMBL/GenBank/DDBJ databases">
        <authorList>
            <person name="Magalhaes I.L.F."/>
            <person name="Oliveira U."/>
            <person name="Santos F.R."/>
            <person name="Vidigal T.H.D.A."/>
            <person name="Brescovit A.D."/>
            <person name="Santos A.J."/>
        </authorList>
    </citation>
    <scope>NUCLEOTIDE SEQUENCE</scope>
    <source>
        <tissue evidence="1">Shoot tissue taken approximately 20 cm above the soil surface</tissue>
    </source>
</reference>
<dbReference type="EMBL" id="GBRH01180201">
    <property type="protein sequence ID" value="JAE17695.1"/>
    <property type="molecule type" value="Transcribed_RNA"/>
</dbReference>
<organism evidence="1">
    <name type="scientific">Arundo donax</name>
    <name type="common">Giant reed</name>
    <name type="synonym">Donax arundinaceus</name>
    <dbReference type="NCBI Taxonomy" id="35708"/>
    <lineage>
        <taxon>Eukaryota</taxon>
        <taxon>Viridiplantae</taxon>
        <taxon>Streptophyta</taxon>
        <taxon>Embryophyta</taxon>
        <taxon>Tracheophyta</taxon>
        <taxon>Spermatophyta</taxon>
        <taxon>Magnoliopsida</taxon>
        <taxon>Liliopsida</taxon>
        <taxon>Poales</taxon>
        <taxon>Poaceae</taxon>
        <taxon>PACMAD clade</taxon>
        <taxon>Arundinoideae</taxon>
        <taxon>Arundineae</taxon>
        <taxon>Arundo</taxon>
    </lineage>
</organism>